<accession>A0A5J5G0C7</accession>
<dbReference type="InterPro" id="IPR001789">
    <property type="entry name" value="Sig_transdc_resp-reg_receiver"/>
</dbReference>
<dbReference type="CDD" id="cd17546">
    <property type="entry name" value="REC_hyHK_CKI1_RcsC-like"/>
    <property type="match status" value="1"/>
</dbReference>
<dbReference type="Pfam" id="PF00512">
    <property type="entry name" value="HisKA"/>
    <property type="match status" value="1"/>
</dbReference>
<dbReference type="Pfam" id="PF00072">
    <property type="entry name" value="Response_reg"/>
    <property type="match status" value="1"/>
</dbReference>
<evidence type="ECO:0000256" key="8">
    <source>
        <dbReference type="ARBA" id="ARBA00022840"/>
    </source>
</evidence>
<evidence type="ECO:0000259" key="16">
    <source>
        <dbReference type="PROSITE" id="PS50112"/>
    </source>
</evidence>
<dbReference type="AlphaFoldDB" id="A0A5J5G0C7"/>
<dbReference type="CDD" id="cd00082">
    <property type="entry name" value="HisKA"/>
    <property type="match status" value="1"/>
</dbReference>
<dbReference type="Pfam" id="PF00989">
    <property type="entry name" value="PAS"/>
    <property type="match status" value="1"/>
</dbReference>
<dbReference type="PROSITE" id="PS50113">
    <property type="entry name" value="PAC"/>
    <property type="match status" value="4"/>
</dbReference>
<dbReference type="FunFam" id="1.10.287.130:FF:000002">
    <property type="entry name" value="Two-component osmosensing histidine kinase"/>
    <property type="match status" value="1"/>
</dbReference>
<evidence type="ECO:0000256" key="6">
    <source>
        <dbReference type="ARBA" id="ARBA00022741"/>
    </source>
</evidence>
<feature type="domain" description="PAS" evidence="16">
    <location>
        <begin position="133"/>
        <end position="203"/>
    </location>
</feature>
<dbReference type="PANTHER" id="PTHR43047:SF72">
    <property type="entry name" value="OSMOSENSING HISTIDINE PROTEIN KINASE SLN1"/>
    <property type="match status" value="1"/>
</dbReference>
<evidence type="ECO:0000256" key="1">
    <source>
        <dbReference type="ARBA" id="ARBA00000085"/>
    </source>
</evidence>
<dbReference type="PRINTS" id="PR00344">
    <property type="entry name" value="BCTRLSENSOR"/>
</dbReference>
<evidence type="ECO:0000313" key="18">
    <source>
        <dbReference type="EMBL" id="KAA8999784.1"/>
    </source>
</evidence>
<dbReference type="InterPro" id="IPR035965">
    <property type="entry name" value="PAS-like_dom_sf"/>
</dbReference>
<feature type="domain" description="PAC" evidence="17">
    <location>
        <begin position="581"/>
        <end position="632"/>
    </location>
</feature>
<dbReference type="Gene3D" id="3.40.50.2300">
    <property type="match status" value="1"/>
</dbReference>
<dbReference type="PROSITE" id="PS50112">
    <property type="entry name" value="PAS"/>
    <property type="match status" value="4"/>
</dbReference>
<dbReference type="SUPFAM" id="SSF55785">
    <property type="entry name" value="PYP-like sensor domain (PAS domain)"/>
    <property type="match status" value="6"/>
</dbReference>
<evidence type="ECO:0000256" key="12">
    <source>
        <dbReference type="ARBA" id="ARBA00074306"/>
    </source>
</evidence>
<feature type="domain" description="PAS" evidence="16">
    <location>
        <begin position="640"/>
        <end position="674"/>
    </location>
</feature>
<dbReference type="EMBL" id="VYKK01000022">
    <property type="protein sequence ID" value="KAA8999784.1"/>
    <property type="molecule type" value="Genomic_DNA"/>
</dbReference>
<dbReference type="Pfam" id="PF13426">
    <property type="entry name" value="PAS_9"/>
    <property type="match status" value="2"/>
</dbReference>
<dbReference type="SMART" id="SM00091">
    <property type="entry name" value="PAS"/>
    <property type="match status" value="5"/>
</dbReference>
<feature type="domain" description="PAS" evidence="16">
    <location>
        <begin position="400"/>
        <end position="453"/>
    </location>
</feature>
<feature type="domain" description="PAC" evidence="17">
    <location>
        <begin position="456"/>
        <end position="508"/>
    </location>
</feature>
<evidence type="ECO:0000256" key="4">
    <source>
        <dbReference type="ARBA" id="ARBA00022553"/>
    </source>
</evidence>
<dbReference type="InterPro" id="IPR000700">
    <property type="entry name" value="PAS-assoc_C"/>
</dbReference>
<dbReference type="Gene3D" id="3.30.565.10">
    <property type="entry name" value="Histidine kinase-like ATPase, C-terminal domain"/>
    <property type="match status" value="1"/>
</dbReference>
<feature type="domain" description="PAS" evidence="16">
    <location>
        <begin position="509"/>
        <end position="579"/>
    </location>
</feature>
<dbReference type="EC" id="2.7.13.3" evidence="3"/>
<dbReference type="GO" id="GO:0005524">
    <property type="term" value="F:ATP binding"/>
    <property type="evidence" value="ECO:0007669"/>
    <property type="project" value="UniProtKB-KW"/>
</dbReference>
<keyword evidence="4 13" id="KW-0597">Phosphoprotein</keyword>
<reference evidence="18 19" key="1">
    <citation type="submission" date="2019-09" db="EMBL/GenBank/DDBJ databases">
        <title>Bacillus ochoae sp. nov., Paenibacillus whitsoniae sp. nov., Paenibacillus spiritus sp. nov. Isolated from the Mars Exploration Rover during spacecraft assembly.</title>
        <authorList>
            <person name="Seuylemezian A."/>
            <person name="Vaishampayan P."/>
        </authorList>
    </citation>
    <scope>NUCLEOTIDE SEQUENCE [LARGE SCALE GENOMIC DNA]</scope>
    <source>
        <strain evidence="18 19">MER_111</strain>
    </source>
</reference>
<evidence type="ECO:0000256" key="11">
    <source>
        <dbReference type="ARBA" id="ARBA00068150"/>
    </source>
</evidence>
<keyword evidence="8" id="KW-0067">ATP-binding</keyword>
<dbReference type="GO" id="GO:0005886">
    <property type="term" value="C:plasma membrane"/>
    <property type="evidence" value="ECO:0007669"/>
    <property type="project" value="TreeGrafter"/>
</dbReference>
<dbReference type="Gene3D" id="1.10.287.130">
    <property type="match status" value="1"/>
</dbReference>
<dbReference type="InterPro" id="IPR004358">
    <property type="entry name" value="Sig_transdc_His_kin-like_C"/>
</dbReference>
<evidence type="ECO:0000256" key="3">
    <source>
        <dbReference type="ARBA" id="ARBA00012438"/>
    </source>
</evidence>
<protein>
    <recommendedName>
        <fullName evidence="12">Circadian input-output histidine kinase CikA</fullName>
        <ecNumber evidence="3">2.7.13.3</ecNumber>
    </recommendedName>
    <alternativeName>
        <fullName evidence="11">Sensory/regulatory protein RpfC</fullName>
    </alternativeName>
</protein>
<evidence type="ECO:0000256" key="7">
    <source>
        <dbReference type="ARBA" id="ARBA00022777"/>
    </source>
</evidence>
<dbReference type="InterPro" id="IPR003594">
    <property type="entry name" value="HATPase_dom"/>
</dbReference>
<dbReference type="SUPFAM" id="SSF55874">
    <property type="entry name" value="ATPase domain of HSP90 chaperone/DNA topoisomerase II/histidine kinase"/>
    <property type="match status" value="1"/>
</dbReference>
<dbReference type="InterPro" id="IPR000014">
    <property type="entry name" value="PAS"/>
</dbReference>
<evidence type="ECO:0000256" key="9">
    <source>
        <dbReference type="ARBA" id="ARBA00023012"/>
    </source>
</evidence>
<dbReference type="Pfam" id="PF08447">
    <property type="entry name" value="PAS_3"/>
    <property type="match status" value="2"/>
</dbReference>
<comment type="catalytic activity">
    <reaction evidence="1">
        <text>ATP + protein L-histidine = ADP + protein N-phospho-L-histidine.</text>
        <dbReference type="EC" id="2.7.13.3"/>
    </reaction>
</comment>
<proteinExistence type="inferred from homology"/>
<dbReference type="Gene3D" id="3.30.450.20">
    <property type="entry name" value="PAS domain"/>
    <property type="match status" value="6"/>
</dbReference>
<dbReference type="OrthoDB" id="9815750at2"/>
<feature type="domain" description="PAC" evidence="17">
    <location>
        <begin position="203"/>
        <end position="255"/>
    </location>
</feature>
<keyword evidence="7" id="KW-0418">Kinase</keyword>
<dbReference type="InterPro" id="IPR005467">
    <property type="entry name" value="His_kinase_dom"/>
</dbReference>
<dbReference type="Proteomes" id="UP000367750">
    <property type="component" value="Unassembled WGS sequence"/>
</dbReference>
<evidence type="ECO:0000256" key="13">
    <source>
        <dbReference type="PROSITE-ProRule" id="PRU00169"/>
    </source>
</evidence>
<feature type="domain" description="Response regulatory" evidence="15">
    <location>
        <begin position="1046"/>
        <end position="1161"/>
    </location>
</feature>
<comment type="similarity">
    <text evidence="2">In the N-terminal section; belongs to the phytochrome family.</text>
</comment>
<feature type="modified residue" description="4-aspartylphosphate" evidence="13">
    <location>
        <position position="1095"/>
    </location>
</feature>
<feature type="domain" description="Histidine kinase" evidence="14">
    <location>
        <begin position="777"/>
        <end position="999"/>
    </location>
</feature>
<dbReference type="PANTHER" id="PTHR43047">
    <property type="entry name" value="TWO-COMPONENT HISTIDINE PROTEIN KINASE"/>
    <property type="match status" value="1"/>
</dbReference>
<evidence type="ECO:0000256" key="2">
    <source>
        <dbReference type="ARBA" id="ARBA00006402"/>
    </source>
</evidence>
<evidence type="ECO:0000259" key="17">
    <source>
        <dbReference type="PROSITE" id="PS50113"/>
    </source>
</evidence>
<dbReference type="InterPro" id="IPR001610">
    <property type="entry name" value="PAC"/>
</dbReference>
<dbReference type="Pfam" id="PF02518">
    <property type="entry name" value="HATPase_c"/>
    <property type="match status" value="1"/>
</dbReference>
<gene>
    <name evidence="18" type="ORF">F4V43_15790</name>
</gene>
<dbReference type="InterPro" id="IPR036890">
    <property type="entry name" value="HATPase_C_sf"/>
</dbReference>
<dbReference type="PROSITE" id="PS50110">
    <property type="entry name" value="RESPONSE_REGULATORY"/>
    <property type="match status" value="1"/>
</dbReference>
<name>A0A5J5G0C7_9BACL</name>
<dbReference type="SUPFAM" id="SSF52172">
    <property type="entry name" value="CheY-like"/>
    <property type="match status" value="1"/>
</dbReference>
<dbReference type="RefSeq" id="WP_150459216.1">
    <property type="nucleotide sequence ID" value="NZ_VYKK01000022.1"/>
</dbReference>
<keyword evidence="6" id="KW-0547">Nucleotide-binding</keyword>
<dbReference type="PROSITE" id="PS50109">
    <property type="entry name" value="HIS_KIN"/>
    <property type="match status" value="1"/>
</dbReference>
<dbReference type="InterPro" id="IPR013767">
    <property type="entry name" value="PAS_fold"/>
</dbReference>
<evidence type="ECO:0000259" key="14">
    <source>
        <dbReference type="PROSITE" id="PS50109"/>
    </source>
</evidence>
<dbReference type="GO" id="GO:0000155">
    <property type="term" value="F:phosphorelay sensor kinase activity"/>
    <property type="evidence" value="ECO:0007669"/>
    <property type="project" value="InterPro"/>
</dbReference>
<comment type="subunit">
    <text evidence="10">At low DSF concentrations, interacts with RpfF.</text>
</comment>
<dbReference type="SMART" id="SM00388">
    <property type="entry name" value="HisKA"/>
    <property type="match status" value="1"/>
</dbReference>
<dbReference type="InterPro" id="IPR013655">
    <property type="entry name" value="PAS_fold_3"/>
</dbReference>
<dbReference type="InterPro" id="IPR003661">
    <property type="entry name" value="HisK_dim/P_dom"/>
</dbReference>
<dbReference type="SMART" id="SM00387">
    <property type="entry name" value="HATPase_c"/>
    <property type="match status" value="1"/>
</dbReference>
<organism evidence="18 19">
    <name type="scientific">Paenibacillus spiritus</name>
    <dbReference type="NCBI Taxonomy" id="2496557"/>
    <lineage>
        <taxon>Bacteria</taxon>
        <taxon>Bacillati</taxon>
        <taxon>Bacillota</taxon>
        <taxon>Bacilli</taxon>
        <taxon>Bacillales</taxon>
        <taxon>Paenibacillaceae</taxon>
        <taxon>Paenibacillus</taxon>
    </lineage>
</organism>
<keyword evidence="19" id="KW-1185">Reference proteome</keyword>
<dbReference type="InterPro" id="IPR011006">
    <property type="entry name" value="CheY-like_superfamily"/>
</dbReference>
<dbReference type="SMART" id="SM00448">
    <property type="entry name" value="REC"/>
    <property type="match status" value="1"/>
</dbReference>
<dbReference type="NCBIfam" id="TIGR00229">
    <property type="entry name" value="sensory_box"/>
    <property type="match status" value="4"/>
</dbReference>
<comment type="caution">
    <text evidence="18">The sequence shown here is derived from an EMBL/GenBank/DDBJ whole genome shotgun (WGS) entry which is preliminary data.</text>
</comment>
<keyword evidence="9" id="KW-0902">Two-component regulatory system</keyword>
<dbReference type="GO" id="GO:0009927">
    <property type="term" value="F:histidine phosphotransfer kinase activity"/>
    <property type="evidence" value="ECO:0007669"/>
    <property type="project" value="TreeGrafter"/>
</dbReference>
<dbReference type="SMART" id="SM00086">
    <property type="entry name" value="PAC"/>
    <property type="match status" value="5"/>
</dbReference>
<evidence type="ECO:0000256" key="10">
    <source>
        <dbReference type="ARBA" id="ARBA00064003"/>
    </source>
</evidence>
<dbReference type="FunFam" id="3.30.565.10:FF:000010">
    <property type="entry name" value="Sensor histidine kinase RcsC"/>
    <property type="match status" value="1"/>
</dbReference>
<dbReference type="CDD" id="cd00130">
    <property type="entry name" value="PAS"/>
    <property type="match status" value="4"/>
</dbReference>
<evidence type="ECO:0000256" key="5">
    <source>
        <dbReference type="ARBA" id="ARBA00022679"/>
    </source>
</evidence>
<keyword evidence="5" id="KW-0808">Transferase</keyword>
<dbReference type="InterPro" id="IPR036097">
    <property type="entry name" value="HisK_dim/P_sf"/>
</dbReference>
<dbReference type="SUPFAM" id="SSF47384">
    <property type="entry name" value="Homodimeric domain of signal transducing histidine kinase"/>
    <property type="match status" value="1"/>
</dbReference>
<evidence type="ECO:0000259" key="15">
    <source>
        <dbReference type="PROSITE" id="PS50110"/>
    </source>
</evidence>
<sequence>MSKIWYEQLYMRSSVALAILSPEDGVILQANPALSRMLQCEAGELEGMRYSEALNLSDLSKLELEARLPLPFGRELEPQTLILQGARRNGLLFRAELSLFLVPGDSDQPSAAVVAELIDKTGDIPQADLREGRLHLYRLITENTPDLISYSSPDGELLYVSPSVTRILGYRPDELLGRHRSEFYHPKSAAEVDGENRRLRDTDRFTRQVRHKNGHYLWIENSFQIVRDRDGNVERVLTFARDITERMKYEEMLAKAQRLGRMGSWTWEREKQLLTVSRETYRLFFGEEEIGSGGNIACPPERLLGILEPEEAENCRKIISESMRDARGGRHMLRIGTGNSRRFIDCHWETVCGEDGKVQYVDGIVQDVTERHLMERQIEISERNYRFLSDHSLDMISRHAADDEVTFLFVSPICQGMLGYLPEEMIGRSAISFIHAEDAGRVRKHLQYTREGMISEPVLFRFRRKDGSFLWAETVQKYIRTEEDGQLEVVAVTRNATERKQYEAELEESRTMYASLFEHNPSGISVMDLSGRTLSVNASLISLTGYSRNDLMQSGMEEIVALEELERTELRFALAAEGRAQSFESRVLHRDGHLMDVSLVLVPIRMEGEVTGVFSMVNDITEHRRHQRQIEKLSYEHALILNSVSEGIVGLDTDGTIIFINPAAGTMLGYGEKDWSTNRRLDTIHEMWSGGDWLAGGYPNLALTTAEDLMYAEQEGVFWRRDGSSFLVRYHVTPLYDGGYRKGAVVVFRDITEEKEIVRAKESAERADRAKSEFLAIMSHELRTPMNGIIGMADLLTDTELDEDQRSYTEIIAQSGRTLLHILNEVLDFSKIEAGMMTLEPGEVKLGSLIRSVTDLFLPRMAEKRLELRSEIDKRLPLLLVTDESRLRQILINLVGNAVKFTESGTITITAEREALIPEGGLIVRFTVTDTGIGIPLNRQKELFQSFSQLHPSINRKYGGTGLGLAISKKLAELLGGTIGVDSREGKGSSFYFTIEAGVSAPEEQENAEAVQARTDAEAAAGEAAVRESAAAVWTEDKSGRFGPLSILVAEDHPANRQLMRAYLNRRGYEAVVVENGRLAVEAVNEGDFDLVFMDIQMPVMDGLEATLEIRRRHPERPVIVAVTAFARKDDRDMCLRTGMQDFISKPVRVEELDRVLKEHAGKRPV</sequence>
<dbReference type="GO" id="GO:0006355">
    <property type="term" value="P:regulation of DNA-templated transcription"/>
    <property type="evidence" value="ECO:0007669"/>
    <property type="project" value="InterPro"/>
</dbReference>
<feature type="domain" description="PAC" evidence="17">
    <location>
        <begin position="712"/>
        <end position="763"/>
    </location>
</feature>
<evidence type="ECO:0000313" key="19">
    <source>
        <dbReference type="Proteomes" id="UP000367750"/>
    </source>
</evidence>
<dbReference type="CDD" id="cd16922">
    <property type="entry name" value="HATPase_EvgS-ArcB-TorS-like"/>
    <property type="match status" value="1"/>
</dbReference>